<dbReference type="PANTHER" id="PTHR43792">
    <property type="entry name" value="GNAT FAMILY, PUTATIVE (AFU_ORTHOLOGUE AFUA_3G00765)-RELATED-RELATED"/>
    <property type="match status" value="1"/>
</dbReference>
<evidence type="ECO:0000313" key="6">
    <source>
        <dbReference type="Proteomes" id="UP001501771"/>
    </source>
</evidence>
<reference evidence="5 6" key="1">
    <citation type="journal article" date="2019" name="Int. J. Syst. Evol. Microbiol.">
        <title>The Global Catalogue of Microorganisms (GCM) 10K type strain sequencing project: providing services to taxonomists for standard genome sequencing and annotation.</title>
        <authorList>
            <consortium name="The Broad Institute Genomics Platform"/>
            <consortium name="The Broad Institute Genome Sequencing Center for Infectious Disease"/>
            <person name="Wu L."/>
            <person name="Ma J."/>
        </authorList>
    </citation>
    <scope>NUCLEOTIDE SEQUENCE [LARGE SCALE GENOMIC DNA]</scope>
    <source>
        <strain evidence="5 6">JCM 16022</strain>
    </source>
</reference>
<proteinExistence type="inferred from homology"/>
<dbReference type="Proteomes" id="UP001501771">
    <property type="component" value="Unassembled WGS sequence"/>
</dbReference>
<keyword evidence="1" id="KW-0808">Transferase</keyword>
<dbReference type="Gene3D" id="3.40.630.30">
    <property type="match status" value="1"/>
</dbReference>
<dbReference type="SUPFAM" id="SSF55729">
    <property type="entry name" value="Acyl-CoA N-acyltransferases (Nat)"/>
    <property type="match status" value="1"/>
</dbReference>
<dbReference type="PROSITE" id="PS51186">
    <property type="entry name" value="GNAT"/>
    <property type="match status" value="1"/>
</dbReference>
<evidence type="ECO:0000256" key="1">
    <source>
        <dbReference type="ARBA" id="ARBA00022679"/>
    </source>
</evidence>
<evidence type="ECO:0000256" key="2">
    <source>
        <dbReference type="ARBA" id="ARBA00023315"/>
    </source>
</evidence>
<dbReference type="EMBL" id="BAAAQR010000004">
    <property type="protein sequence ID" value="GAA2143688.1"/>
    <property type="molecule type" value="Genomic_DNA"/>
</dbReference>
<accession>A0ABN2ZKT3</accession>
<comment type="caution">
    <text evidence="5">The sequence shown here is derived from an EMBL/GenBank/DDBJ whole genome shotgun (WGS) entry which is preliminary data.</text>
</comment>
<name>A0ABN2ZKT3_9ACTN</name>
<dbReference type="PANTHER" id="PTHR43792:SF8">
    <property type="entry name" value="[RIBOSOMAL PROTEIN US5]-ALANINE N-ACETYLTRANSFERASE"/>
    <property type="match status" value="1"/>
</dbReference>
<dbReference type="Pfam" id="PF13302">
    <property type="entry name" value="Acetyltransf_3"/>
    <property type="match status" value="1"/>
</dbReference>
<dbReference type="GO" id="GO:0005840">
    <property type="term" value="C:ribosome"/>
    <property type="evidence" value="ECO:0007669"/>
    <property type="project" value="UniProtKB-KW"/>
</dbReference>
<gene>
    <name evidence="5" type="primary">rimJ</name>
    <name evidence="5" type="ORF">GCM10009844_16360</name>
</gene>
<comment type="similarity">
    <text evidence="3">Belongs to the acetyltransferase family. RimJ subfamily.</text>
</comment>
<organism evidence="5 6">
    <name type="scientific">Nocardioides koreensis</name>
    <dbReference type="NCBI Taxonomy" id="433651"/>
    <lineage>
        <taxon>Bacteria</taxon>
        <taxon>Bacillati</taxon>
        <taxon>Actinomycetota</taxon>
        <taxon>Actinomycetes</taxon>
        <taxon>Propionibacteriales</taxon>
        <taxon>Nocardioidaceae</taxon>
        <taxon>Nocardioides</taxon>
    </lineage>
</organism>
<feature type="domain" description="N-acetyltransferase" evidence="4">
    <location>
        <begin position="6"/>
        <end position="169"/>
    </location>
</feature>
<evidence type="ECO:0000259" key="4">
    <source>
        <dbReference type="PROSITE" id="PS51186"/>
    </source>
</evidence>
<keyword evidence="5" id="KW-0689">Ribosomal protein</keyword>
<dbReference type="InterPro" id="IPR016181">
    <property type="entry name" value="Acyl_CoA_acyltransferase"/>
</dbReference>
<sequence>MLPTGYGIRPLAVEDAPALAAAYSRNREHLAPWDPRRTGEFFTEAAQRKDAEAKLESAALGLQHPWLLVHGDEVVGRVNLNNVVRGVFQSASLGYWVDHRHTGRGLATAAVGCALRRAVELGLHRVEAGTLVGNVASRAVLRRCGFEQYGVASDYLFIAGAWQDHLLFQRILHDRPAGAAAP</sequence>
<dbReference type="RefSeq" id="WP_344149958.1">
    <property type="nucleotide sequence ID" value="NZ_BAAAQR010000004.1"/>
</dbReference>
<keyword evidence="2" id="KW-0012">Acyltransferase</keyword>
<keyword evidence="6" id="KW-1185">Reference proteome</keyword>
<evidence type="ECO:0000256" key="3">
    <source>
        <dbReference type="ARBA" id="ARBA00038502"/>
    </source>
</evidence>
<dbReference type="InterPro" id="IPR000182">
    <property type="entry name" value="GNAT_dom"/>
</dbReference>
<evidence type="ECO:0000313" key="5">
    <source>
        <dbReference type="EMBL" id="GAA2143688.1"/>
    </source>
</evidence>
<keyword evidence="5" id="KW-0687">Ribonucleoprotein</keyword>
<dbReference type="InterPro" id="IPR051531">
    <property type="entry name" value="N-acetyltransferase"/>
</dbReference>
<protein>
    <submittedName>
        <fullName evidence="5">Ribosomal protein S5-alanine N-acetyltransferase</fullName>
    </submittedName>
</protein>